<dbReference type="Gene3D" id="1.10.260.40">
    <property type="entry name" value="lambda repressor-like DNA-binding domains"/>
    <property type="match status" value="1"/>
</dbReference>
<name>A0A0F9PLT5_9ZZZZ</name>
<dbReference type="AlphaFoldDB" id="A0A0F9PLT5"/>
<organism evidence="2">
    <name type="scientific">marine sediment metagenome</name>
    <dbReference type="NCBI Taxonomy" id="412755"/>
    <lineage>
        <taxon>unclassified sequences</taxon>
        <taxon>metagenomes</taxon>
        <taxon>ecological metagenomes</taxon>
    </lineage>
</organism>
<evidence type="ECO:0000259" key="1">
    <source>
        <dbReference type="PROSITE" id="PS50943"/>
    </source>
</evidence>
<comment type="caution">
    <text evidence="2">The sequence shown here is derived from an EMBL/GenBank/DDBJ whole genome shotgun (WGS) entry which is preliminary data.</text>
</comment>
<protein>
    <recommendedName>
        <fullName evidence="1">HTH cro/C1-type domain-containing protein</fullName>
    </recommendedName>
</protein>
<dbReference type="SUPFAM" id="SSF47413">
    <property type="entry name" value="lambda repressor-like DNA-binding domains"/>
    <property type="match status" value="1"/>
</dbReference>
<evidence type="ECO:0000313" key="2">
    <source>
        <dbReference type="EMBL" id="KKN31139.1"/>
    </source>
</evidence>
<dbReference type="Pfam" id="PF01381">
    <property type="entry name" value="HTH_3"/>
    <property type="match status" value="1"/>
</dbReference>
<dbReference type="InterPro" id="IPR001387">
    <property type="entry name" value="Cro/C1-type_HTH"/>
</dbReference>
<accession>A0A0F9PLT5</accession>
<reference evidence="2" key="1">
    <citation type="journal article" date="2015" name="Nature">
        <title>Complex archaea that bridge the gap between prokaryotes and eukaryotes.</title>
        <authorList>
            <person name="Spang A."/>
            <person name="Saw J.H."/>
            <person name="Jorgensen S.L."/>
            <person name="Zaremba-Niedzwiedzka K."/>
            <person name="Martijn J."/>
            <person name="Lind A.E."/>
            <person name="van Eijk R."/>
            <person name="Schleper C."/>
            <person name="Guy L."/>
            <person name="Ettema T.J."/>
        </authorList>
    </citation>
    <scope>NUCLEOTIDE SEQUENCE</scope>
</reference>
<dbReference type="GO" id="GO:0003677">
    <property type="term" value="F:DNA binding"/>
    <property type="evidence" value="ECO:0007669"/>
    <property type="project" value="InterPro"/>
</dbReference>
<dbReference type="EMBL" id="LAZR01002354">
    <property type="protein sequence ID" value="KKN31139.1"/>
    <property type="molecule type" value="Genomic_DNA"/>
</dbReference>
<feature type="domain" description="HTH cro/C1-type" evidence="1">
    <location>
        <begin position="4"/>
        <end position="54"/>
    </location>
</feature>
<proteinExistence type="predicted"/>
<sequence>MTTKQLRERLKLSQDQFAARLRVAPYSVRRWESGKCKPGTLSLMRIKEVFNVEL</sequence>
<dbReference type="CDD" id="cd00093">
    <property type="entry name" value="HTH_XRE"/>
    <property type="match status" value="1"/>
</dbReference>
<dbReference type="InterPro" id="IPR010982">
    <property type="entry name" value="Lambda_DNA-bd_dom_sf"/>
</dbReference>
<dbReference type="PROSITE" id="PS50943">
    <property type="entry name" value="HTH_CROC1"/>
    <property type="match status" value="1"/>
</dbReference>
<gene>
    <name evidence="2" type="ORF">LCGC14_0827130</name>
</gene>